<dbReference type="RefSeq" id="WP_179911103.1">
    <property type="nucleotide sequence ID" value="NZ_CP058910.1"/>
</dbReference>
<protein>
    <submittedName>
        <fullName evidence="1">Uncharacterized protein</fullName>
    </submittedName>
</protein>
<evidence type="ECO:0000313" key="2">
    <source>
        <dbReference type="Proteomes" id="UP000509667"/>
    </source>
</evidence>
<keyword evidence="2" id="KW-1185">Reference proteome</keyword>
<sequence length="213" mass="22057">MTDIRLRALALVALAVLGGGAGYAGTALGVGGSLTDQAPAGEFRVSDSGVSVSGTSGNVTVVENMTGVTAVEMSATDGRLAVETAEGPLSPADRERAKAIARSDERVRQRVAELDEYELTVEPIYGISADRVRSTNVSVDGNWTVTAENGTEVGGVGTFEVENATVETRDGSVTVGEQSYDGHVEVEIRNETGAVAVEVQVDLANEEVVVVTE</sequence>
<gene>
    <name evidence="1" type="ORF">HZS55_07635</name>
</gene>
<dbReference type="GeneID" id="56077724"/>
<dbReference type="EMBL" id="CP058910">
    <property type="protein sequence ID" value="QLH77173.1"/>
    <property type="molecule type" value="Genomic_DNA"/>
</dbReference>
<reference evidence="1 2" key="1">
    <citation type="submission" date="2020-07" db="EMBL/GenBank/DDBJ databases">
        <title>Halosimplex pelagicum sp. nov. and Halosimplex rubrum sp. nov., isolated from salted brown alga Laminaria, and emended description of the genus Halosimplex.</title>
        <authorList>
            <person name="Cui H."/>
        </authorList>
    </citation>
    <scope>NUCLEOTIDE SEQUENCE [LARGE SCALE GENOMIC DNA]</scope>
    <source>
        <strain evidence="1 2">R27</strain>
    </source>
</reference>
<organism evidence="1 2">
    <name type="scientific">Halosimplex rubrum</name>
    <dbReference type="NCBI Taxonomy" id="869889"/>
    <lineage>
        <taxon>Archaea</taxon>
        <taxon>Methanobacteriati</taxon>
        <taxon>Methanobacteriota</taxon>
        <taxon>Stenosarchaea group</taxon>
        <taxon>Halobacteria</taxon>
        <taxon>Halobacteriales</taxon>
        <taxon>Haloarculaceae</taxon>
        <taxon>Halosimplex</taxon>
    </lineage>
</organism>
<dbReference type="Proteomes" id="UP000509667">
    <property type="component" value="Chromosome"/>
</dbReference>
<dbReference type="KEGG" id="hrr:HZS55_07635"/>
<accession>A0A7D5T4Z4</accession>
<dbReference type="AlphaFoldDB" id="A0A7D5T4Z4"/>
<proteinExistence type="predicted"/>
<name>A0A7D5T4Z4_9EURY</name>
<evidence type="ECO:0000313" key="1">
    <source>
        <dbReference type="EMBL" id="QLH77173.1"/>
    </source>
</evidence>
<dbReference type="OrthoDB" id="241820at2157"/>